<dbReference type="Proteomes" id="UP000419138">
    <property type="component" value="Unassembled WGS sequence"/>
</dbReference>
<name>A0A646KTD0_STRJU</name>
<evidence type="ECO:0000313" key="1">
    <source>
        <dbReference type="EMBL" id="MQT05121.1"/>
    </source>
</evidence>
<protein>
    <submittedName>
        <fullName evidence="1">Uncharacterized protein</fullName>
    </submittedName>
</protein>
<keyword evidence="2" id="KW-1185">Reference proteome</keyword>
<evidence type="ECO:0000313" key="2">
    <source>
        <dbReference type="Proteomes" id="UP000419138"/>
    </source>
</evidence>
<sequence length="61" mass="6668">MDDDFAAPNGPVAQLAAEAVSHVKKAHEEQRHQDCANWTFAASWLLNGFWLTDSGEEPVGT</sequence>
<accession>A0A646KTD0</accession>
<dbReference type="AlphaFoldDB" id="A0A646KTD0"/>
<organism evidence="1 2">
    <name type="scientific">Streptomyces jumonjinensis</name>
    <dbReference type="NCBI Taxonomy" id="1945"/>
    <lineage>
        <taxon>Bacteria</taxon>
        <taxon>Bacillati</taxon>
        <taxon>Actinomycetota</taxon>
        <taxon>Actinomycetes</taxon>
        <taxon>Kitasatosporales</taxon>
        <taxon>Streptomycetaceae</taxon>
        <taxon>Streptomyces</taxon>
    </lineage>
</organism>
<dbReference type="EMBL" id="VCLA01000197">
    <property type="protein sequence ID" value="MQT05121.1"/>
    <property type="molecule type" value="Genomic_DNA"/>
</dbReference>
<proteinExistence type="predicted"/>
<comment type="caution">
    <text evidence="1">The sequence shown here is derived from an EMBL/GenBank/DDBJ whole genome shotgun (WGS) entry which is preliminary data.</text>
</comment>
<gene>
    <name evidence="1" type="ORF">FF041_34810</name>
</gene>
<reference evidence="1 2" key="1">
    <citation type="submission" date="2019-05" db="EMBL/GenBank/DDBJ databases">
        <title>Comparative genomics and metabolomics analyses of clavulanic acid producing Streptomyces species provides insight into specialized metabolism and evolution of beta-lactam biosynthetic gene clusters.</title>
        <authorList>
            <person name="Moore M.A."/>
            <person name="Cruz-Morales P."/>
            <person name="Barona Gomez F."/>
            <person name="Kapil T."/>
        </authorList>
    </citation>
    <scope>NUCLEOTIDE SEQUENCE [LARGE SCALE GENOMIC DNA]</scope>
    <source>
        <strain evidence="1 2">NRRL 5741</strain>
    </source>
</reference>
<dbReference type="RefSeq" id="WP_153526352.1">
    <property type="nucleotide sequence ID" value="NZ_JBEPDZ010000021.1"/>
</dbReference>